<dbReference type="PROSITE" id="PS50893">
    <property type="entry name" value="ABC_TRANSPORTER_2"/>
    <property type="match status" value="1"/>
</dbReference>
<keyword evidence="1" id="KW-0813">Transport</keyword>
<name>A0AAI8GDT3_FERIS</name>
<evidence type="ECO:0000313" key="6">
    <source>
        <dbReference type="Proteomes" id="UP000093740"/>
    </source>
</evidence>
<gene>
    <name evidence="5" type="ORF">NA23_03870</name>
</gene>
<sequence length="259" mass="29089">MNVFAADEFMNQISIRAVGLVKKFGDFTAVDGINLEVRNGEIFGFLGPNGAGKTTTIKMLTGVLKPTSGQVEILGLDMKDSEVEIKRRIGVVPDEPKIYEHLKGYEFLDFIAAVYRLDKKQLEERIQELCNAFGVDYLSKFVGEMSHGMKQKLMLISVLMRKPEVLFLDEPTVGLDAKSARILKELLRKYASEGTTIFMTTHILEIAEKMCDRVAIINKGRVIAESSVEELKDRYGKSLEDIFLSLTATEDIQEIVENL</sequence>
<dbReference type="KEGG" id="fia:NA23_03870"/>
<dbReference type="SMART" id="SM00382">
    <property type="entry name" value="AAA"/>
    <property type="match status" value="1"/>
</dbReference>
<organism evidence="5 6">
    <name type="scientific">Fervidobacterium islandicum</name>
    <dbReference type="NCBI Taxonomy" id="2423"/>
    <lineage>
        <taxon>Bacteria</taxon>
        <taxon>Thermotogati</taxon>
        <taxon>Thermotogota</taxon>
        <taxon>Thermotogae</taxon>
        <taxon>Thermotogales</taxon>
        <taxon>Fervidobacteriaceae</taxon>
        <taxon>Fervidobacterium</taxon>
    </lineage>
</organism>
<evidence type="ECO:0000259" key="4">
    <source>
        <dbReference type="PROSITE" id="PS50893"/>
    </source>
</evidence>
<dbReference type="GO" id="GO:0016887">
    <property type="term" value="F:ATP hydrolysis activity"/>
    <property type="evidence" value="ECO:0007669"/>
    <property type="project" value="InterPro"/>
</dbReference>
<dbReference type="CDD" id="cd03230">
    <property type="entry name" value="ABC_DR_subfamily_A"/>
    <property type="match status" value="1"/>
</dbReference>
<dbReference type="AlphaFoldDB" id="A0AAI8GDT3"/>
<evidence type="ECO:0000256" key="1">
    <source>
        <dbReference type="ARBA" id="ARBA00022448"/>
    </source>
</evidence>
<evidence type="ECO:0000313" key="5">
    <source>
        <dbReference type="EMBL" id="AMW33695.2"/>
    </source>
</evidence>
<dbReference type="GO" id="GO:0005524">
    <property type="term" value="F:ATP binding"/>
    <property type="evidence" value="ECO:0007669"/>
    <property type="project" value="UniProtKB-KW"/>
</dbReference>
<keyword evidence="2" id="KW-0547">Nucleotide-binding</keyword>
<dbReference type="PANTHER" id="PTHR42711">
    <property type="entry name" value="ABC TRANSPORTER ATP-BINDING PROTEIN"/>
    <property type="match status" value="1"/>
</dbReference>
<dbReference type="Pfam" id="PF00005">
    <property type="entry name" value="ABC_tran"/>
    <property type="match status" value="1"/>
</dbReference>
<proteinExistence type="predicted"/>
<feature type="domain" description="ABC transporter" evidence="4">
    <location>
        <begin position="15"/>
        <end position="244"/>
    </location>
</feature>
<dbReference type="PROSITE" id="PS00211">
    <property type="entry name" value="ABC_TRANSPORTER_1"/>
    <property type="match status" value="1"/>
</dbReference>
<dbReference type="InterPro" id="IPR017871">
    <property type="entry name" value="ABC_transporter-like_CS"/>
</dbReference>
<evidence type="ECO:0000256" key="2">
    <source>
        <dbReference type="ARBA" id="ARBA00022741"/>
    </source>
</evidence>
<accession>A0AAI8GDT3</accession>
<dbReference type="Gene3D" id="3.40.50.300">
    <property type="entry name" value="P-loop containing nucleotide triphosphate hydrolases"/>
    <property type="match status" value="1"/>
</dbReference>
<dbReference type="Proteomes" id="UP000093740">
    <property type="component" value="Chromosome"/>
</dbReference>
<dbReference type="InterPro" id="IPR003439">
    <property type="entry name" value="ABC_transporter-like_ATP-bd"/>
</dbReference>
<protein>
    <submittedName>
        <fullName evidence="5">ABC transporter ATP-binding protein</fullName>
    </submittedName>
</protein>
<dbReference type="InterPro" id="IPR027417">
    <property type="entry name" value="P-loop_NTPase"/>
</dbReference>
<dbReference type="InterPro" id="IPR050763">
    <property type="entry name" value="ABC_transporter_ATP-binding"/>
</dbReference>
<dbReference type="SUPFAM" id="SSF52540">
    <property type="entry name" value="P-loop containing nucleoside triphosphate hydrolases"/>
    <property type="match status" value="1"/>
</dbReference>
<reference evidence="5 6" key="1">
    <citation type="journal article" date="2015" name="Stand. Genomic Sci.">
        <title>Genome sequence of a native-feather degrading extremely thermophilic Eubacterium, Fervidobacterium islandicum AW-1.</title>
        <authorList>
            <person name="Lee Y.J."/>
            <person name="Jeong H."/>
            <person name="Park G.S."/>
            <person name="Kwak Y."/>
            <person name="Lee S.J."/>
            <person name="Lee S.J."/>
            <person name="Park M.K."/>
            <person name="Kim J.Y."/>
            <person name="Kang H.K."/>
            <person name="Shin J.H."/>
            <person name="Lee D.W."/>
        </authorList>
    </citation>
    <scope>NUCLEOTIDE SEQUENCE [LARGE SCALE GENOMIC DNA]</scope>
    <source>
        <strain evidence="5 6">AW-1</strain>
    </source>
</reference>
<dbReference type="InterPro" id="IPR003593">
    <property type="entry name" value="AAA+_ATPase"/>
</dbReference>
<keyword evidence="6" id="KW-1185">Reference proteome</keyword>
<dbReference type="PANTHER" id="PTHR42711:SF16">
    <property type="entry name" value="ABC TRANSPORTER ATP-BINDING PROTEIN"/>
    <property type="match status" value="1"/>
</dbReference>
<evidence type="ECO:0000256" key="3">
    <source>
        <dbReference type="ARBA" id="ARBA00022840"/>
    </source>
</evidence>
<keyword evidence="3 5" id="KW-0067">ATP-binding</keyword>
<dbReference type="EMBL" id="CP014334">
    <property type="protein sequence ID" value="AMW33695.2"/>
    <property type="molecule type" value="Genomic_DNA"/>
</dbReference>